<comment type="subcellular location">
    <subcellularLocation>
        <location evidence="1">Cell membrane</location>
        <topology evidence="1">Single-pass membrane protein</topology>
    </subcellularLocation>
</comment>
<proteinExistence type="predicted"/>
<organism evidence="8 9">
    <name type="scientific">Candidatus Nomurabacteria bacterium GW2011_GWF2_40_12</name>
    <dbReference type="NCBI Taxonomy" id="1618776"/>
    <lineage>
        <taxon>Bacteria</taxon>
        <taxon>Candidatus Nomuraibacteriota</taxon>
    </lineage>
</organism>
<keyword evidence="4 6" id="KW-1133">Transmembrane helix</keyword>
<protein>
    <recommendedName>
        <fullName evidence="7">Phage shock protein PspC N-terminal domain-containing protein</fullName>
    </recommendedName>
</protein>
<feature type="domain" description="Phage shock protein PspC N-terminal" evidence="7">
    <location>
        <begin position="2"/>
        <end position="61"/>
    </location>
</feature>
<dbReference type="PANTHER" id="PTHR33885">
    <property type="entry name" value="PHAGE SHOCK PROTEIN C"/>
    <property type="match status" value="1"/>
</dbReference>
<feature type="transmembrane region" description="Helical" evidence="6">
    <location>
        <begin position="33"/>
        <end position="58"/>
    </location>
</feature>
<name>A0A0G0T9D6_9BACT</name>
<keyword evidence="3 6" id="KW-0812">Transmembrane</keyword>
<dbReference type="PANTHER" id="PTHR33885:SF3">
    <property type="entry name" value="PHAGE SHOCK PROTEIN C"/>
    <property type="match status" value="1"/>
</dbReference>
<evidence type="ECO:0000313" key="8">
    <source>
        <dbReference type="EMBL" id="KKR43660.1"/>
    </source>
</evidence>
<comment type="caution">
    <text evidence="8">The sequence shown here is derived from an EMBL/GenBank/DDBJ whole genome shotgun (WGS) entry which is preliminary data.</text>
</comment>
<gene>
    <name evidence="8" type="ORF">UT78_C0002G0010</name>
</gene>
<evidence type="ECO:0000256" key="5">
    <source>
        <dbReference type="ARBA" id="ARBA00023136"/>
    </source>
</evidence>
<evidence type="ECO:0000256" key="1">
    <source>
        <dbReference type="ARBA" id="ARBA00004162"/>
    </source>
</evidence>
<evidence type="ECO:0000259" key="7">
    <source>
        <dbReference type="Pfam" id="PF04024"/>
    </source>
</evidence>
<dbReference type="AlphaFoldDB" id="A0A0G0T9D6"/>
<dbReference type="Proteomes" id="UP000034301">
    <property type="component" value="Unassembled WGS sequence"/>
</dbReference>
<accession>A0A0G0T9D6</accession>
<dbReference type="InterPro" id="IPR007168">
    <property type="entry name" value="Phageshock_PspC_N"/>
</dbReference>
<keyword evidence="2" id="KW-1003">Cell membrane</keyword>
<reference evidence="8 9" key="1">
    <citation type="journal article" date="2015" name="Nature">
        <title>rRNA introns, odd ribosomes, and small enigmatic genomes across a large radiation of phyla.</title>
        <authorList>
            <person name="Brown C.T."/>
            <person name="Hug L.A."/>
            <person name="Thomas B.C."/>
            <person name="Sharon I."/>
            <person name="Castelle C.J."/>
            <person name="Singh A."/>
            <person name="Wilkins M.J."/>
            <person name="Williams K.H."/>
            <person name="Banfield J.F."/>
        </authorList>
    </citation>
    <scope>NUCLEOTIDE SEQUENCE [LARGE SCALE GENOMIC DNA]</scope>
</reference>
<dbReference type="Pfam" id="PF04024">
    <property type="entry name" value="PspC"/>
    <property type="match status" value="1"/>
</dbReference>
<evidence type="ECO:0000256" key="6">
    <source>
        <dbReference type="SAM" id="Phobius"/>
    </source>
</evidence>
<evidence type="ECO:0000256" key="2">
    <source>
        <dbReference type="ARBA" id="ARBA00022475"/>
    </source>
</evidence>
<keyword evidence="5 6" id="KW-0472">Membrane</keyword>
<dbReference type="GO" id="GO:0005886">
    <property type="term" value="C:plasma membrane"/>
    <property type="evidence" value="ECO:0007669"/>
    <property type="project" value="UniProtKB-SubCell"/>
</dbReference>
<evidence type="ECO:0000256" key="3">
    <source>
        <dbReference type="ARBA" id="ARBA00022692"/>
    </source>
</evidence>
<sequence>MKRLYKSDTNKIISGVLGGTGEYFEVDPTLLRLAYVLIAILTAFIPAIIGYIIAAIIVPKKIAQ</sequence>
<evidence type="ECO:0000313" key="9">
    <source>
        <dbReference type="Proteomes" id="UP000034301"/>
    </source>
</evidence>
<evidence type="ECO:0000256" key="4">
    <source>
        <dbReference type="ARBA" id="ARBA00022989"/>
    </source>
</evidence>
<dbReference type="InterPro" id="IPR052027">
    <property type="entry name" value="PspC"/>
</dbReference>
<dbReference type="EMBL" id="LBYC01000002">
    <property type="protein sequence ID" value="KKR43660.1"/>
    <property type="molecule type" value="Genomic_DNA"/>
</dbReference>